<dbReference type="AlphaFoldDB" id="A0A6N2BLV0"/>
<dbReference type="Gene3D" id="1.10.1520.10">
    <property type="entry name" value="Ribonuclease III domain"/>
    <property type="match status" value="1"/>
</dbReference>
<dbReference type="InterPro" id="IPR036389">
    <property type="entry name" value="RNase_III_sf"/>
</dbReference>
<evidence type="ECO:0000256" key="1">
    <source>
        <dbReference type="ARBA" id="ARBA00022801"/>
    </source>
</evidence>
<feature type="domain" description="RNase III" evidence="2">
    <location>
        <begin position="65"/>
        <end position="163"/>
    </location>
</feature>
<sequence>MCCRVKKESRNNRVADVVEALIGAYLSSHMQSSSYIIYEIIGMDINFIDAPLLCYFIVSAEKLVNHLGFLGDVVQDYVLTTHLYFKYSRLIPRLITYLRSIVVNNECYAQSEVKASTHEHIVHAPLDLQRQICCTVQDFEKLDLVFVFRWQSESTFPNMLGCY</sequence>
<name>A0A6N2BLV0_SOLCI</name>
<dbReference type="PROSITE" id="PS50142">
    <property type="entry name" value="RNASE_3_2"/>
    <property type="match status" value="1"/>
</dbReference>
<dbReference type="GO" id="GO:0004525">
    <property type="term" value="F:ribonuclease III activity"/>
    <property type="evidence" value="ECO:0007669"/>
    <property type="project" value="InterPro"/>
</dbReference>
<organism evidence="3">
    <name type="scientific">Solanum chilense</name>
    <name type="common">Tomato</name>
    <name type="synonym">Lycopersicon chilense</name>
    <dbReference type="NCBI Taxonomy" id="4083"/>
    <lineage>
        <taxon>Eukaryota</taxon>
        <taxon>Viridiplantae</taxon>
        <taxon>Streptophyta</taxon>
        <taxon>Embryophyta</taxon>
        <taxon>Tracheophyta</taxon>
        <taxon>Spermatophyta</taxon>
        <taxon>Magnoliopsida</taxon>
        <taxon>eudicotyledons</taxon>
        <taxon>Gunneridae</taxon>
        <taxon>Pentapetalae</taxon>
        <taxon>asterids</taxon>
        <taxon>lamiids</taxon>
        <taxon>Solanales</taxon>
        <taxon>Solanaceae</taxon>
        <taxon>Solanoideae</taxon>
        <taxon>Solaneae</taxon>
        <taxon>Solanum</taxon>
        <taxon>Solanum subgen. Lycopersicon</taxon>
    </lineage>
</organism>
<dbReference type="InterPro" id="IPR000999">
    <property type="entry name" value="RNase_III_dom"/>
</dbReference>
<dbReference type="GO" id="GO:0003723">
    <property type="term" value="F:RNA binding"/>
    <property type="evidence" value="ECO:0007669"/>
    <property type="project" value="TreeGrafter"/>
</dbReference>
<dbReference type="GO" id="GO:0005634">
    <property type="term" value="C:nucleus"/>
    <property type="evidence" value="ECO:0007669"/>
    <property type="project" value="TreeGrafter"/>
</dbReference>
<reference evidence="3" key="1">
    <citation type="submission" date="2019-05" db="EMBL/GenBank/DDBJ databases">
        <title>The de novo reference genome and transcriptome assemblies of the wild tomato species Solanum chilense.</title>
        <authorList>
            <person name="Stam R."/>
            <person name="Nosenko T."/>
            <person name="Hoerger A.C."/>
            <person name="Stephan W."/>
            <person name="Seidel M.A."/>
            <person name="Kuhn J.M.M."/>
            <person name="Haberer G."/>
            <person name="Tellier A."/>
        </authorList>
    </citation>
    <scope>NUCLEOTIDE SEQUENCE</scope>
    <source>
        <tissue evidence="3">Mature leaves</tissue>
    </source>
</reference>
<protein>
    <recommendedName>
        <fullName evidence="2">RNase III domain-containing protein</fullName>
    </recommendedName>
</protein>
<dbReference type="PANTHER" id="PTHR14950">
    <property type="entry name" value="DICER-RELATED"/>
    <property type="match status" value="1"/>
</dbReference>
<accession>A0A6N2BLV0</accession>
<dbReference type="GO" id="GO:0005737">
    <property type="term" value="C:cytoplasm"/>
    <property type="evidence" value="ECO:0007669"/>
    <property type="project" value="TreeGrafter"/>
</dbReference>
<gene>
    <name evidence="3" type="ORF">EJD97_007186</name>
</gene>
<proteinExistence type="predicted"/>
<keyword evidence="1" id="KW-0378">Hydrolase</keyword>
<dbReference type="SUPFAM" id="SSF69065">
    <property type="entry name" value="RNase III domain-like"/>
    <property type="match status" value="1"/>
</dbReference>
<evidence type="ECO:0000259" key="2">
    <source>
        <dbReference type="PROSITE" id="PS50142"/>
    </source>
</evidence>
<evidence type="ECO:0000313" key="3">
    <source>
        <dbReference type="EMBL" id="TMW96542.1"/>
    </source>
</evidence>
<comment type="caution">
    <text evidence="3">The sequence shown here is derived from an EMBL/GenBank/DDBJ whole genome shotgun (WGS) entry which is preliminary data.</text>
</comment>
<dbReference type="PANTHER" id="PTHR14950:SF70">
    <property type="entry name" value="ENDORIBONUCLEASE DICER HOMOLOG 2"/>
    <property type="match status" value="1"/>
</dbReference>
<dbReference type="GO" id="GO:0030422">
    <property type="term" value="P:siRNA processing"/>
    <property type="evidence" value="ECO:0007669"/>
    <property type="project" value="TreeGrafter"/>
</dbReference>
<dbReference type="Pfam" id="PF00636">
    <property type="entry name" value="Ribonuclease_3"/>
    <property type="match status" value="1"/>
</dbReference>
<dbReference type="EMBL" id="RXGB01002042">
    <property type="protein sequence ID" value="TMW96542.1"/>
    <property type="molecule type" value="Genomic_DNA"/>
</dbReference>